<evidence type="ECO:0000256" key="1">
    <source>
        <dbReference type="SAM" id="Phobius"/>
    </source>
</evidence>
<accession>A4CEE3</accession>
<proteinExistence type="predicted"/>
<keyword evidence="1" id="KW-0472">Membrane</keyword>
<reference evidence="2 3" key="1">
    <citation type="submission" date="2006-02" db="EMBL/GenBank/DDBJ databases">
        <authorList>
            <person name="Moran M.A."/>
            <person name="Kjelleberg S."/>
            <person name="Egan S."/>
            <person name="Saunders N."/>
            <person name="Thomas T."/>
            <person name="Ferriera S."/>
            <person name="Johnson J."/>
            <person name="Kravitz S."/>
            <person name="Halpern A."/>
            <person name="Remington K."/>
            <person name="Beeson K."/>
            <person name="Tran B."/>
            <person name="Rogers Y.-H."/>
            <person name="Friedman R."/>
            <person name="Venter J.C."/>
        </authorList>
    </citation>
    <scope>NUCLEOTIDE SEQUENCE [LARGE SCALE GENOMIC DNA]</scope>
    <source>
        <strain evidence="2 3">D2</strain>
    </source>
</reference>
<dbReference type="RefSeq" id="WP_009839198.1">
    <property type="nucleotide sequence ID" value="NZ_AAOH01000008.1"/>
</dbReference>
<evidence type="ECO:0000313" key="3">
    <source>
        <dbReference type="Proteomes" id="UP000006201"/>
    </source>
</evidence>
<keyword evidence="1" id="KW-1133">Transmembrane helix</keyword>
<evidence type="ECO:0000313" key="2">
    <source>
        <dbReference type="EMBL" id="EAR26955.1"/>
    </source>
</evidence>
<organism evidence="2 3">
    <name type="scientific">Pseudoalteromonas tunicata D2</name>
    <dbReference type="NCBI Taxonomy" id="87626"/>
    <lineage>
        <taxon>Bacteria</taxon>
        <taxon>Pseudomonadati</taxon>
        <taxon>Pseudomonadota</taxon>
        <taxon>Gammaproteobacteria</taxon>
        <taxon>Alteromonadales</taxon>
        <taxon>Pseudoalteromonadaceae</taxon>
        <taxon>Pseudoalteromonas</taxon>
    </lineage>
</organism>
<keyword evidence="3" id="KW-1185">Reference proteome</keyword>
<dbReference type="AlphaFoldDB" id="A4CEE3"/>
<dbReference type="EMBL" id="AAOH01000008">
    <property type="protein sequence ID" value="EAR26955.1"/>
    <property type="molecule type" value="Genomic_DNA"/>
</dbReference>
<name>A4CEE3_9GAMM</name>
<feature type="transmembrane region" description="Helical" evidence="1">
    <location>
        <begin position="20"/>
        <end position="45"/>
    </location>
</feature>
<dbReference type="HOGENOM" id="CLU_3172306_0_0_6"/>
<sequence length="47" mass="4630">MTSSNFIEFATTSAFALAGIAFLATAGMASAVVTGSVLAGGYILATR</sequence>
<keyword evidence="1" id="KW-0812">Transmembrane</keyword>
<protein>
    <submittedName>
        <fullName evidence="2">Uncharacterized protein</fullName>
    </submittedName>
</protein>
<gene>
    <name evidence="2" type="ORF">PTD2_10253</name>
</gene>
<comment type="caution">
    <text evidence="2">The sequence shown here is derived from an EMBL/GenBank/DDBJ whole genome shotgun (WGS) entry which is preliminary data.</text>
</comment>
<dbReference type="STRING" id="87626.PTD2_10253"/>
<dbReference type="Proteomes" id="UP000006201">
    <property type="component" value="Unassembled WGS sequence"/>
</dbReference>